<evidence type="ECO:0000256" key="1">
    <source>
        <dbReference type="SAM" id="MobiDB-lite"/>
    </source>
</evidence>
<name>A0A4Q8M556_9GAMM</name>
<feature type="compositionally biased region" description="Low complexity" evidence="1">
    <location>
        <begin position="221"/>
        <end position="234"/>
    </location>
</feature>
<keyword evidence="2" id="KW-1133">Transmembrane helix</keyword>
<dbReference type="RefSeq" id="WP_130534688.1">
    <property type="nucleotide sequence ID" value="NZ_SHMG01000006.1"/>
</dbReference>
<accession>A0A4Q8M556</accession>
<protein>
    <submittedName>
        <fullName evidence="3">Uncharacterized protein</fullName>
    </submittedName>
</protein>
<reference evidence="3 4" key="1">
    <citation type="submission" date="2019-02" db="EMBL/GenBank/DDBJ databases">
        <title>WGS of Pseudoxanthomonas species novum from clinical isolates.</title>
        <authorList>
            <person name="Bernier A.-M."/>
            <person name="Bernard K."/>
            <person name="Vachon A."/>
        </authorList>
    </citation>
    <scope>NUCLEOTIDE SEQUENCE [LARGE SCALE GENOMIC DNA]</scope>
    <source>
        <strain evidence="3 4">NML130969</strain>
    </source>
</reference>
<feature type="compositionally biased region" description="Basic and acidic residues" evidence="1">
    <location>
        <begin position="258"/>
        <end position="280"/>
    </location>
</feature>
<gene>
    <name evidence="3" type="ORF">EA655_11345</name>
</gene>
<comment type="caution">
    <text evidence="3">The sequence shown here is derived from an EMBL/GenBank/DDBJ whole genome shotgun (WGS) entry which is preliminary data.</text>
</comment>
<keyword evidence="2" id="KW-0472">Membrane</keyword>
<evidence type="ECO:0000313" key="3">
    <source>
        <dbReference type="EMBL" id="TAA41529.1"/>
    </source>
</evidence>
<proteinExistence type="predicted"/>
<dbReference type="EMBL" id="SHMG01000006">
    <property type="protein sequence ID" value="TAA41529.1"/>
    <property type="molecule type" value="Genomic_DNA"/>
</dbReference>
<evidence type="ECO:0000313" key="4">
    <source>
        <dbReference type="Proteomes" id="UP000294164"/>
    </source>
</evidence>
<keyword evidence="2" id="KW-0812">Transmembrane</keyword>
<dbReference type="Proteomes" id="UP000294164">
    <property type="component" value="Unassembled WGS sequence"/>
</dbReference>
<dbReference type="AlphaFoldDB" id="A0A4Q8M556"/>
<sequence length="280" mass="30402">MKENEIDERALQLRIEEDMNFDDDEAADLDAAVQKTFDRAKKVQSGAKAAGAGFLKGLGKAKDIAAQKASEAKERMEQARAEKAKAKEQAARSEIKERATKPTQSAVKPVEPVMQLEDPMLDFQSAEEFKPNVLGVGSNKKIYFGGALIAAIALGFGIYIYMRDPTPVVAPAPVIAKPAEPVAEIKPAQVVAPVQKPVQEPVIEEKTVPVVETPKAPEPKPVVVEPKPTLKPVVAKSAPSKKSDVQKPVQKPKPAPQKQEKDTWQDKAMSDLEKWGEGVN</sequence>
<feature type="region of interest" description="Disordered" evidence="1">
    <location>
        <begin position="202"/>
        <end position="280"/>
    </location>
</feature>
<feature type="compositionally biased region" description="Basic and acidic residues" evidence="1">
    <location>
        <begin position="69"/>
        <end position="100"/>
    </location>
</feature>
<feature type="transmembrane region" description="Helical" evidence="2">
    <location>
        <begin position="142"/>
        <end position="162"/>
    </location>
</feature>
<evidence type="ECO:0000256" key="2">
    <source>
        <dbReference type="SAM" id="Phobius"/>
    </source>
</evidence>
<organism evidence="3 4">
    <name type="scientific">Pseudoxanthomonas winnipegensis</name>
    <dbReference type="NCBI Taxonomy" id="2480810"/>
    <lineage>
        <taxon>Bacteria</taxon>
        <taxon>Pseudomonadati</taxon>
        <taxon>Pseudomonadota</taxon>
        <taxon>Gammaproteobacteria</taxon>
        <taxon>Lysobacterales</taxon>
        <taxon>Lysobacteraceae</taxon>
        <taxon>Pseudoxanthomonas</taxon>
    </lineage>
</organism>
<feature type="region of interest" description="Disordered" evidence="1">
    <location>
        <begin position="69"/>
        <end position="107"/>
    </location>
</feature>